<dbReference type="Gramene" id="KOM25847">
    <property type="protein sequence ID" value="KOM25847"/>
    <property type="gene ID" value="LR48_Vigan197s001600"/>
</dbReference>
<reference evidence="3" key="1">
    <citation type="journal article" date="2015" name="Proc. Natl. Acad. Sci. U.S.A.">
        <title>Genome sequencing of adzuki bean (Vigna angularis) provides insight into high starch and low fat accumulation and domestication.</title>
        <authorList>
            <person name="Yang K."/>
            <person name="Tian Z."/>
            <person name="Chen C."/>
            <person name="Luo L."/>
            <person name="Zhao B."/>
            <person name="Wang Z."/>
            <person name="Yu L."/>
            <person name="Li Y."/>
            <person name="Sun Y."/>
            <person name="Li W."/>
            <person name="Chen Y."/>
            <person name="Li Y."/>
            <person name="Zhang Y."/>
            <person name="Ai D."/>
            <person name="Zhao J."/>
            <person name="Shang C."/>
            <person name="Ma Y."/>
            <person name="Wu B."/>
            <person name="Wang M."/>
            <person name="Gao L."/>
            <person name="Sun D."/>
            <person name="Zhang P."/>
            <person name="Guo F."/>
            <person name="Wang W."/>
            <person name="Li Y."/>
            <person name="Wang J."/>
            <person name="Varshney R.K."/>
            <person name="Wang J."/>
            <person name="Ling H.Q."/>
            <person name="Wan P."/>
        </authorList>
    </citation>
    <scope>NUCLEOTIDE SEQUENCE</scope>
    <source>
        <strain evidence="3">cv. Jingnong 6</strain>
    </source>
</reference>
<proteinExistence type="predicted"/>
<feature type="region of interest" description="Disordered" evidence="1">
    <location>
        <begin position="1"/>
        <end position="34"/>
    </location>
</feature>
<organism evidence="2 3">
    <name type="scientific">Phaseolus angularis</name>
    <name type="common">Azuki bean</name>
    <name type="synonym">Vigna angularis</name>
    <dbReference type="NCBI Taxonomy" id="3914"/>
    <lineage>
        <taxon>Eukaryota</taxon>
        <taxon>Viridiplantae</taxon>
        <taxon>Streptophyta</taxon>
        <taxon>Embryophyta</taxon>
        <taxon>Tracheophyta</taxon>
        <taxon>Spermatophyta</taxon>
        <taxon>Magnoliopsida</taxon>
        <taxon>eudicotyledons</taxon>
        <taxon>Gunneridae</taxon>
        <taxon>Pentapetalae</taxon>
        <taxon>rosids</taxon>
        <taxon>fabids</taxon>
        <taxon>Fabales</taxon>
        <taxon>Fabaceae</taxon>
        <taxon>Papilionoideae</taxon>
        <taxon>50 kb inversion clade</taxon>
        <taxon>NPAAA clade</taxon>
        <taxon>indigoferoid/millettioid clade</taxon>
        <taxon>Phaseoleae</taxon>
        <taxon>Vigna</taxon>
    </lineage>
</organism>
<gene>
    <name evidence="2" type="ORF">LR48_Vigan197s001600</name>
</gene>
<name>A0A0L9T5I8_PHAAN</name>
<evidence type="ECO:0000313" key="2">
    <source>
        <dbReference type="EMBL" id="KOM25847.1"/>
    </source>
</evidence>
<dbReference type="AlphaFoldDB" id="A0A0L9T5I8"/>
<dbReference type="Proteomes" id="UP000053144">
    <property type="component" value="Unassembled WGS sequence"/>
</dbReference>
<feature type="compositionally biased region" description="Basic residues" evidence="1">
    <location>
        <begin position="1"/>
        <end position="11"/>
    </location>
</feature>
<evidence type="ECO:0000313" key="3">
    <source>
        <dbReference type="Proteomes" id="UP000053144"/>
    </source>
</evidence>
<evidence type="ECO:0000256" key="1">
    <source>
        <dbReference type="SAM" id="MobiDB-lite"/>
    </source>
</evidence>
<dbReference type="EMBL" id="KQ258291">
    <property type="protein sequence ID" value="KOM25847.1"/>
    <property type="molecule type" value="Genomic_DNA"/>
</dbReference>
<sequence length="80" mass="9313">MNKRRRLKKFAGRPDTPLTGRACTPFKGNVHQDSEPEVVNNIKENEVIEIEAPYSRRHLLMDADEDEKDQHLLLDVDEKD</sequence>
<accession>A0A0L9T5I8</accession>
<protein>
    <submittedName>
        <fullName evidence="2">Uncharacterized protein</fullName>
    </submittedName>
</protein>